<keyword evidence="2" id="KW-0812">Transmembrane</keyword>
<dbReference type="NCBIfam" id="TIGR01845">
    <property type="entry name" value="outer_NodT"/>
    <property type="match status" value="1"/>
</dbReference>
<gene>
    <name evidence="3" type="ORF">ACFFI0_20360</name>
</gene>
<keyword evidence="2" id="KW-0732">Signal</keyword>
<dbReference type="Gene3D" id="1.20.1600.10">
    <property type="entry name" value="Outer membrane efflux proteins (OEP)"/>
    <property type="match status" value="1"/>
</dbReference>
<evidence type="ECO:0000256" key="1">
    <source>
        <dbReference type="ARBA" id="ARBA00007613"/>
    </source>
</evidence>
<reference evidence="3 4" key="1">
    <citation type="submission" date="2024-09" db="EMBL/GenBank/DDBJ databases">
        <authorList>
            <person name="Sun Q."/>
            <person name="Mori K."/>
        </authorList>
    </citation>
    <scope>NUCLEOTIDE SEQUENCE [LARGE SCALE GENOMIC DNA]</scope>
    <source>
        <strain evidence="3 4">CCM 7765</strain>
    </source>
</reference>
<dbReference type="PROSITE" id="PS51257">
    <property type="entry name" value="PROKAR_LIPOPROTEIN"/>
    <property type="match status" value="1"/>
</dbReference>
<comment type="caution">
    <text evidence="3">The sequence shown here is derived from an EMBL/GenBank/DDBJ whole genome shotgun (WGS) entry which is preliminary data.</text>
</comment>
<keyword evidence="2" id="KW-0449">Lipoprotein</keyword>
<dbReference type="Gene3D" id="2.20.200.10">
    <property type="entry name" value="Outer membrane efflux proteins (OEP)"/>
    <property type="match status" value="1"/>
</dbReference>
<evidence type="ECO:0000313" key="4">
    <source>
        <dbReference type="Proteomes" id="UP001589774"/>
    </source>
</evidence>
<keyword evidence="2" id="KW-0564">Palmitate</keyword>
<keyword evidence="2" id="KW-0472">Membrane</keyword>
<keyword evidence="2" id="KW-1134">Transmembrane beta strand</keyword>
<dbReference type="SUPFAM" id="SSF56954">
    <property type="entry name" value="Outer membrane efflux proteins (OEP)"/>
    <property type="match status" value="1"/>
</dbReference>
<keyword evidence="4" id="KW-1185">Reference proteome</keyword>
<dbReference type="EMBL" id="JBHLWO010000002">
    <property type="protein sequence ID" value="MFC0320690.1"/>
    <property type="molecule type" value="Genomic_DNA"/>
</dbReference>
<sequence>MKIKIDKWLLLLVLVAISACKVSKDVSVPQENLPDTFRNAEQIADTASFADISWKAVFTDQTLVLLIDKAIAKNHDMQLALKNIDAAQLMVKQVKWNHAPSVGVNVSGSTANPSDNSLNGLTLGQFLGTNHIEDYSANLTLSWEADIWGRIRSQSKAALAQYLQTQEARKAIQTNLVASIAQGYYRLLMFDEQLRIAKRNLDLNDSTLRIVRLQYDAGLVTLAALQQSQAQRMEVAQLLPQLEQRIILQENALQLLTGELPAPLNRKGLLDDITFPDTLNAGIPIRLLSRRPDIKSQELELTVANAKVGISKAAMYPTLRITASGGLNSLEASDWFKTPSSLFGVVAGSVFQPILQQKQMRTQYKLTLVEREKSVIKFRQSVLVAVGEVSDALAKIEKLRQTQSIAVDRVDALQQATFNANLLFKNGKANYLEVIVAQGNVLKGELELAEIKTSMLSAVSELYRSLGGGWN</sequence>
<organism evidence="3 4">
    <name type="scientific">Olivibacter oleidegradans</name>
    <dbReference type="NCBI Taxonomy" id="760123"/>
    <lineage>
        <taxon>Bacteria</taxon>
        <taxon>Pseudomonadati</taxon>
        <taxon>Bacteroidota</taxon>
        <taxon>Sphingobacteriia</taxon>
        <taxon>Sphingobacteriales</taxon>
        <taxon>Sphingobacteriaceae</taxon>
        <taxon>Olivibacter</taxon>
    </lineage>
</organism>
<comment type="subcellular location">
    <subcellularLocation>
        <location evidence="2">Cell membrane</location>
        <topology evidence="2">Lipid-anchor</topology>
    </subcellularLocation>
</comment>
<comment type="similarity">
    <text evidence="1 2">Belongs to the outer membrane factor (OMF) (TC 1.B.17) family.</text>
</comment>
<evidence type="ECO:0000313" key="3">
    <source>
        <dbReference type="EMBL" id="MFC0320690.1"/>
    </source>
</evidence>
<dbReference type="InterPro" id="IPR010131">
    <property type="entry name" value="MdtP/NodT-like"/>
</dbReference>
<dbReference type="InterPro" id="IPR003423">
    <property type="entry name" value="OMP_efflux"/>
</dbReference>
<dbReference type="PANTHER" id="PTHR30203">
    <property type="entry name" value="OUTER MEMBRANE CATION EFFLUX PROTEIN"/>
    <property type="match status" value="1"/>
</dbReference>
<accession>A0ABV6HP74</accession>
<feature type="signal peptide" evidence="2">
    <location>
        <begin position="1"/>
        <end position="24"/>
    </location>
</feature>
<proteinExistence type="inferred from homology"/>
<dbReference type="PANTHER" id="PTHR30203:SF33">
    <property type="entry name" value="BLR4455 PROTEIN"/>
    <property type="match status" value="1"/>
</dbReference>
<name>A0ABV6HP74_9SPHI</name>
<dbReference type="Pfam" id="PF02321">
    <property type="entry name" value="OEP"/>
    <property type="match status" value="2"/>
</dbReference>
<dbReference type="RefSeq" id="WP_013668111.1">
    <property type="nucleotide sequence ID" value="NZ_JBHLWO010000002.1"/>
</dbReference>
<evidence type="ECO:0000256" key="2">
    <source>
        <dbReference type="RuleBase" id="RU362097"/>
    </source>
</evidence>
<feature type="chain" id="PRO_5044958959" evidence="2">
    <location>
        <begin position="25"/>
        <end position="471"/>
    </location>
</feature>
<dbReference type="Proteomes" id="UP001589774">
    <property type="component" value="Unassembled WGS sequence"/>
</dbReference>
<protein>
    <submittedName>
        <fullName evidence="3">TolC family protein</fullName>
    </submittedName>
</protein>